<name>A0A9D9HWC6_9BACT</name>
<gene>
    <name evidence="4" type="ORF">IAA73_11080</name>
</gene>
<evidence type="ECO:0000259" key="3">
    <source>
        <dbReference type="Pfam" id="PF00881"/>
    </source>
</evidence>
<dbReference type="EMBL" id="JADIMG010000101">
    <property type="protein sequence ID" value="MBO8460854.1"/>
    <property type="molecule type" value="Genomic_DNA"/>
</dbReference>
<dbReference type="PANTHER" id="PTHR43673:SF10">
    <property type="entry name" value="NADH DEHYDROGENASE_NAD(P)H NITROREDUCTASE XCC3605-RELATED"/>
    <property type="match status" value="1"/>
</dbReference>
<reference evidence="4" key="2">
    <citation type="journal article" date="2021" name="PeerJ">
        <title>Extensive microbial diversity within the chicken gut microbiome revealed by metagenomics and culture.</title>
        <authorList>
            <person name="Gilroy R."/>
            <person name="Ravi A."/>
            <person name="Getino M."/>
            <person name="Pursley I."/>
            <person name="Horton D.L."/>
            <person name="Alikhan N.F."/>
            <person name="Baker D."/>
            <person name="Gharbi K."/>
            <person name="Hall N."/>
            <person name="Watson M."/>
            <person name="Adriaenssens E.M."/>
            <person name="Foster-Nyarko E."/>
            <person name="Jarju S."/>
            <person name="Secka A."/>
            <person name="Antonio M."/>
            <person name="Oren A."/>
            <person name="Chaudhuri R.R."/>
            <person name="La Ragione R."/>
            <person name="Hildebrand F."/>
            <person name="Pallen M.J."/>
        </authorList>
    </citation>
    <scope>NUCLEOTIDE SEQUENCE</scope>
    <source>
        <strain evidence="4">G3-3990</strain>
    </source>
</reference>
<proteinExistence type="inferred from homology"/>
<reference evidence="4" key="1">
    <citation type="submission" date="2020-10" db="EMBL/GenBank/DDBJ databases">
        <authorList>
            <person name="Gilroy R."/>
        </authorList>
    </citation>
    <scope>NUCLEOTIDE SEQUENCE</scope>
    <source>
        <strain evidence="4">G3-3990</strain>
    </source>
</reference>
<comment type="similarity">
    <text evidence="1">Belongs to the nitroreductase family.</text>
</comment>
<dbReference type="GO" id="GO:0016491">
    <property type="term" value="F:oxidoreductase activity"/>
    <property type="evidence" value="ECO:0007669"/>
    <property type="project" value="UniProtKB-KW"/>
</dbReference>
<accession>A0A9D9HWC6</accession>
<feature type="domain" description="Nitroreductase" evidence="3">
    <location>
        <begin position="66"/>
        <end position="155"/>
    </location>
</feature>
<dbReference type="InterPro" id="IPR029479">
    <property type="entry name" value="Nitroreductase"/>
</dbReference>
<dbReference type="AlphaFoldDB" id="A0A9D9HWC6"/>
<protein>
    <submittedName>
        <fullName evidence="4">Nitroreductase family protein</fullName>
    </submittedName>
</protein>
<dbReference type="InterPro" id="IPR000415">
    <property type="entry name" value="Nitroreductase-like"/>
</dbReference>
<evidence type="ECO:0000313" key="4">
    <source>
        <dbReference type="EMBL" id="MBO8460854.1"/>
    </source>
</evidence>
<comment type="caution">
    <text evidence="4">The sequence shown here is derived from an EMBL/GenBank/DDBJ whole genome shotgun (WGS) entry which is preliminary data.</text>
</comment>
<dbReference type="SUPFAM" id="SSF55469">
    <property type="entry name" value="FMN-dependent nitroreductase-like"/>
    <property type="match status" value="1"/>
</dbReference>
<evidence type="ECO:0000256" key="2">
    <source>
        <dbReference type="ARBA" id="ARBA00023002"/>
    </source>
</evidence>
<feature type="domain" description="Nitroreductase" evidence="3">
    <location>
        <begin position="8"/>
        <end position="63"/>
    </location>
</feature>
<dbReference type="PANTHER" id="PTHR43673">
    <property type="entry name" value="NAD(P)H NITROREDUCTASE YDGI-RELATED"/>
    <property type="match status" value="1"/>
</dbReference>
<keyword evidence="2" id="KW-0560">Oxidoreductase</keyword>
<sequence>MDFLQLVSKRQSVRSYTQEKIAKEKIERCLEAARLAPSACNAQPWHFVVVDDPLLLLEMGKAASDGGMNKFAKEAPVIVAVVLEKMNFVAKIGSLLKNKDYCMLDLGMPVEHFCLQATEEGLGTCILGWFNEKKVTELLHVPKGKRIPLLIVMGYGNDQPRNKVRKSMDEMSSWNAYEHQKK</sequence>
<organism evidence="4 5">
    <name type="scientific">Candidatus Gallipaludibacter merdavium</name>
    <dbReference type="NCBI Taxonomy" id="2840839"/>
    <lineage>
        <taxon>Bacteria</taxon>
        <taxon>Pseudomonadati</taxon>
        <taxon>Bacteroidota</taxon>
        <taxon>Bacteroidia</taxon>
        <taxon>Bacteroidales</taxon>
        <taxon>Candidatus Gallipaludibacter</taxon>
    </lineage>
</organism>
<dbReference type="Gene3D" id="3.40.109.10">
    <property type="entry name" value="NADH Oxidase"/>
    <property type="match status" value="1"/>
</dbReference>
<dbReference type="Proteomes" id="UP000823641">
    <property type="component" value="Unassembled WGS sequence"/>
</dbReference>
<dbReference type="Pfam" id="PF00881">
    <property type="entry name" value="Nitroreductase"/>
    <property type="match status" value="2"/>
</dbReference>
<evidence type="ECO:0000313" key="5">
    <source>
        <dbReference type="Proteomes" id="UP000823641"/>
    </source>
</evidence>
<evidence type="ECO:0000256" key="1">
    <source>
        <dbReference type="ARBA" id="ARBA00007118"/>
    </source>
</evidence>